<dbReference type="GO" id="GO:0016717">
    <property type="term" value="F:oxidoreductase activity, acting on paired donors, with oxidation of a pair of donors resulting in the reduction of molecular oxygen to two molecules of water"/>
    <property type="evidence" value="ECO:0007669"/>
    <property type="project" value="TreeGrafter"/>
</dbReference>
<dbReference type="GO" id="GO:0008610">
    <property type="term" value="P:lipid biosynthetic process"/>
    <property type="evidence" value="ECO:0007669"/>
    <property type="project" value="UniProtKB-ARBA"/>
</dbReference>
<name>A0A849C5B8_9ACTN</name>
<dbReference type="PIRSF" id="PIRSF015921">
    <property type="entry name" value="FA_sphinglp_des"/>
    <property type="match status" value="1"/>
</dbReference>
<organism evidence="4 5">
    <name type="scientific">Pseudokineococcus marinus</name>
    <dbReference type="NCBI Taxonomy" id="351215"/>
    <lineage>
        <taxon>Bacteria</taxon>
        <taxon>Bacillati</taxon>
        <taxon>Actinomycetota</taxon>
        <taxon>Actinomycetes</taxon>
        <taxon>Kineosporiales</taxon>
        <taxon>Kineosporiaceae</taxon>
        <taxon>Pseudokineococcus</taxon>
    </lineage>
</organism>
<keyword evidence="2" id="KW-0812">Transmembrane</keyword>
<dbReference type="PANTHER" id="PTHR19353">
    <property type="entry name" value="FATTY ACID DESATURASE 2"/>
    <property type="match status" value="1"/>
</dbReference>
<evidence type="ECO:0000313" key="5">
    <source>
        <dbReference type="Proteomes" id="UP000555552"/>
    </source>
</evidence>
<accession>A0A849C5B8</accession>
<dbReference type="Proteomes" id="UP000555552">
    <property type="component" value="Unassembled WGS sequence"/>
</dbReference>
<keyword evidence="2" id="KW-0472">Membrane</keyword>
<proteinExistence type="predicted"/>
<feature type="domain" description="Fatty acid desaturase" evidence="3">
    <location>
        <begin position="77"/>
        <end position="336"/>
    </location>
</feature>
<sequence>MTGPALTGSAPPSPAAGPAAVGGRPRERQVSSYRELSRRVRAAGLLERRRADYWRRIVLTALAWTAVVAAAALLRDSWLVLLAAGALALVTTQMAFLGHDGAHRQVFASARANEVAGRVFASLMTGLSYGWWTGKHTRHHQAPNQVGVDGDLDSKALAFTPEAARARRGPRAWITRHQGWLFFPLLLLQGLNLHVDSTRRLLGRRALPRRRVEVALVAAHWAAAASLLLLLLPPGRAAAFAGVHLAVLGVAMGLAFAPNHVGMPVVPRGAKVDFLQRQVLMSRDVRGGPLVDLAMGGLNYQVEHHLFPSMPRANLRQAQVLVRAYCAEQGVLYTETSVLGAYRAVVGHLHRVGVHAPGTFSCPLARELR</sequence>
<dbReference type="CDD" id="cd03506">
    <property type="entry name" value="Delta6-FADS-like"/>
    <property type="match status" value="1"/>
</dbReference>
<evidence type="ECO:0000259" key="3">
    <source>
        <dbReference type="Pfam" id="PF00487"/>
    </source>
</evidence>
<gene>
    <name evidence="4" type="ORF">HLB09_17170</name>
</gene>
<evidence type="ECO:0000313" key="4">
    <source>
        <dbReference type="EMBL" id="NNH24788.1"/>
    </source>
</evidence>
<comment type="caution">
    <text evidence="4">The sequence shown here is derived from an EMBL/GenBank/DDBJ whole genome shotgun (WGS) entry which is preliminary data.</text>
</comment>
<dbReference type="InterPro" id="IPR005804">
    <property type="entry name" value="FA_desaturase_dom"/>
</dbReference>
<dbReference type="PANTHER" id="PTHR19353:SF19">
    <property type="entry name" value="DELTA(5) FATTY ACID DESATURASE C-RELATED"/>
    <property type="match status" value="1"/>
</dbReference>
<keyword evidence="2" id="KW-1133">Transmembrane helix</keyword>
<dbReference type="AlphaFoldDB" id="A0A849C5B8"/>
<evidence type="ECO:0000256" key="2">
    <source>
        <dbReference type="SAM" id="Phobius"/>
    </source>
</evidence>
<dbReference type="InterPro" id="IPR012171">
    <property type="entry name" value="Fatty_acid_desaturase"/>
</dbReference>
<reference evidence="4 5" key="1">
    <citation type="submission" date="2020-05" db="EMBL/GenBank/DDBJ databases">
        <title>MicrobeNet Type strains.</title>
        <authorList>
            <person name="Nicholson A.C."/>
        </authorList>
    </citation>
    <scope>NUCLEOTIDE SEQUENCE [LARGE SCALE GENOMIC DNA]</scope>
    <source>
        <strain evidence="4 5">JCM 14547</strain>
    </source>
</reference>
<feature type="transmembrane region" description="Helical" evidence="2">
    <location>
        <begin position="214"/>
        <end position="232"/>
    </location>
</feature>
<dbReference type="GO" id="GO:0016020">
    <property type="term" value="C:membrane"/>
    <property type="evidence" value="ECO:0007669"/>
    <property type="project" value="TreeGrafter"/>
</dbReference>
<evidence type="ECO:0000256" key="1">
    <source>
        <dbReference type="SAM" id="MobiDB-lite"/>
    </source>
</evidence>
<feature type="region of interest" description="Disordered" evidence="1">
    <location>
        <begin position="1"/>
        <end position="29"/>
    </location>
</feature>
<dbReference type="Pfam" id="PF00487">
    <property type="entry name" value="FA_desaturase"/>
    <property type="match status" value="1"/>
</dbReference>
<protein>
    <submittedName>
        <fullName evidence="4">Acyl-CoA desaturase</fullName>
    </submittedName>
</protein>
<feature type="transmembrane region" description="Helical" evidence="2">
    <location>
        <begin position="238"/>
        <end position="257"/>
    </location>
</feature>
<feature type="transmembrane region" description="Helical" evidence="2">
    <location>
        <begin position="53"/>
        <end position="72"/>
    </location>
</feature>
<feature type="compositionally biased region" description="Low complexity" evidence="1">
    <location>
        <begin position="1"/>
        <end position="23"/>
    </location>
</feature>
<dbReference type="EMBL" id="JABEMA010000516">
    <property type="protein sequence ID" value="NNH24788.1"/>
    <property type="molecule type" value="Genomic_DNA"/>
</dbReference>
<keyword evidence="5" id="KW-1185">Reference proteome</keyword>
<feature type="transmembrane region" description="Helical" evidence="2">
    <location>
        <begin position="78"/>
        <end position="97"/>
    </location>
</feature>